<proteinExistence type="predicted"/>
<protein>
    <submittedName>
        <fullName evidence="1">Uncharacterized protein</fullName>
    </submittedName>
</protein>
<evidence type="ECO:0000313" key="2">
    <source>
        <dbReference type="Proteomes" id="UP000619293"/>
    </source>
</evidence>
<comment type="caution">
    <text evidence="1">The sequence shown here is derived from an EMBL/GenBank/DDBJ whole genome shotgun (WGS) entry which is preliminary data.</text>
</comment>
<evidence type="ECO:0000313" key="1">
    <source>
        <dbReference type="EMBL" id="GIF90411.1"/>
    </source>
</evidence>
<sequence>MIPSVTAAQQAGYMPLVRCGLCRQRVREVHLEGGRRAHDCGNGCRRQPIDGQWLDDQIHRALAGKIALHRAAEAVEAISVGAVDPISLRVLWRQVFPAGPQPTATARPATVFLPTSRRLS</sequence>
<organism evidence="1 2">
    <name type="scientific">Catellatospora chokoriensis</name>
    <dbReference type="NCBI Taxonomy" id="310353"/>
    <lineage>
        <taxon>Bacteria</taxon>
        <taxon>Bacillati</taxon>
        <taxon>Actinomycetota</taxon>
        <taxon>Actinomycetes</taxon>
        <taxon>Micromonosporales</taxon>
        <taxon>Micromonosporaceae</taxon>
        <taxon>Catellatospora</taxon>
    </lineage>
</organism>
<keyword evidence="2" id="KW-1185">Reference proteome</keyword>
<accession>A0A8J3JSS0</accession>
<dbReference type="AlphaFoldDB" id="A0A8J3JSS0"/>
<dbReference type="Proteomes" id="UP000619293">
    <property type="component" value="Unassembled WGS sequence"/>
</dbReference>
<gene>
    <name evidence="1" type="ORF">Cch02nite_38550</name>
</gene>
<reference evidence="1 2" key="1">
    <citation type="submission" date="2021-01" db="EMBL/GenBank/DDBJ databases">
        <title>Whole genome shotgun sequence of Catellatospora chokoriensis NBRC 107358.</title>
        <authorList>
            <person name="Komaki H."/>
            <person name="Tamura T."/>
        </authorList>
    </citation>
    <scope>NUCLEOTIDE SEQUENCE [LARGE SCALE GENOMIC DNA]</scope>
    <source>
        <strain evidence="1 2">NBRC 107358</strain>
    </source>
</reference>
<name>A0A8J3JSS0_9ACTN</name>
<dbReference type="EMBL" id="BONG01000023">
    <property type="protein sequence ID" value="GIF90411.1"/>
    <property type="molecule type" value="Genomic_DNA"/>
</dbReference>